<evidence type="ECO:0000313" key="2">
    <source>
        <dbReference type="EMBL" id="MBB3113964.1"/>
    </source>
</evidence>
<evidence type="ECO:0000313" key="3">
    <source>
        <dbReference type="Proteomes" id="UP000570361"/>
    </source>
</evidence>
<dbReference type="RefSeq" id="WP_183604030.1">
    <property type="nucleotide sequence ID" value="NZ_JACHXK010000024.1"/>
</dbReference>
<dbReference type="Proteomes" id="UP000570361">
    <property type="component" value="Unassembled WGS sequence"/>
</dbReference>
<comment type="caution">
    <text evidence="2">The sequence shown here is derived from an EMBL/GenBank/DDBJ whole genome shotgun (WGS) entry which is preliminary data.</text>
</comment>
<dbReference type="EMBL" id="JACHXK010000024">
    <property type="protein sequence ID" value="MBB3113964.1"/>
    <property type="molecule type" value="Genomic_DNA"/>
</dbReference>
<name>A0A7W5B4F4_9BACL</name>
<protein>
    <recommendedName>
        <fullName evidence="1">DNA mimic protein DMP19 C-terminal domain-containing protein</fullName>
    </recommendedName>
</protein>
<sequence length="186" mass="21394">MENIGELVRGLLPKDDLSTLSSEAIVEHIAMNMHKNELVKLRDRETFVQLPVVLQDILLLLDFDIELQMNGIVGFLENSTGFYLEETIQALNRIRATKDFEIMTGIKRLLDSKGVTPMHLKENVNQLSLYQVTNVAVTHGDDLSEVLVEIDAYAENLYLYRDSDNIFDLLFIYLQENKIHLYSYAK</sequence>
<reference evidence="2 3" key="1">
    <citation type="submission" date="2020-08" db="EMBL/GenBank/DDBJ databases">
        <title>Genomic Encyclopedia of Type Strains, Phase III (KMG-III): the genomes of soil and plant-associated and newly described type strains.</title>
        <authorList>
            <person name="Whitman W."/>
        </authorList>
    </citation>
    <scope>NUCLEOTIDE SEQUENCE [LARGE SCALE GENOMIC DNA]</scope>
    <source>
        <strain evidence="2 3">CECT 5862</strain>
    </source>
</reference>
<proteinExistence type="predicted"/>
<dbReference type="AlphaFoldDB" id="A0A7W5B4F4"/>
<evidence type="ECO:0000259" key="1">
    <source>
        <dbReference type="Pfam" id="PF14300"/>
    </source>
</evidence>
<dbReference type="Gene3D" id="1.20.1420.60">
    <property type="match status" value="1"/>
</dbReference>
<gene>
    <name evidence="2" type="ORF">FHS18_006080</name>
</gene>
<dbReference type="Pfam" id="PF14300">
    <property type="entry name" value="DMP19"/>
    <property type="match status" value="1"/>
</dbReference>
<feature type="domain" description="DNA mimic protein DMP19 C-terminal" evidence="1">
    <location>
        <begin position="49"/>
        <end position="177"/>
    </location>
</feature>
<organism evidence="2 3">
    <name type="scientific">Paenibacillus phyllosphaerae</name>
    <dbReference type="NCBI Taxonomy" id="274593"/>
    <lineage>
        <taxon>Bacteria</taxon>
        <taxon>Bacillati</taxon>
        <taxon>Bacillota</taxon>
        <taxon>Bacilli</taxon>
        <taxon>Bacillales</taxon>
        <taxon>Paenibacillaceae</taxon>
        <taxon>Paenibacillus</taxon>
    </lineage>
</organism>
<keyword evidence="3" id="KW-1185">Reference proteome</keyword>
<accession>A0A7W5B4F4</accession>
<dbReference type="InterPro" id="IPR025402">
    <property type="entry name" value="DMP19_C"/>
</dbReference>